<name>A0A834BIE6_9CHIR</name>
<proteinExistence type="predicted"/>
<protein>
    <submittedName>
        <fullName evidence="2">Uncharacterized protein</fullName>
    </submittedName>
</protein>
<organism evidence="2 3">
    <name type="scientific">Phyllostomus discolor</name>
    <name type="common">pale spear-nosed bat</name>
    <dbReference type="NCBI Taxonomy" id="89673"/>
    <lineage>
        <taxon>Eukaryota</taxon>
        <taxon>Metazoa</taxon>
        <taxon>Chordata</taxon>
        <taxon>Craniata</taxon>
        <taxon>Vertebrata</taxon>
        <taxon>Euteleostomi</taxon>
        <taxon>Mammalia</taxon>
        <taxon>Eutheria</taxon>
        <taxon>Laurasiatheria</taxon>
        <taxon>Chiroptera</taxon>
        <taxon>Yangochiroptera</taxon>
        <taxon>Phyllostomidae</taxon>
        <taxon>Phyllostominae</taxon>
        <taxon>Phyllostomus</taxon>
    </lineage>
</organism>
<sequence>MAQPRTLGGCITVAASRSVSRMPGSDQLLPSWGWHQNDINRQTDGVRKQRRKSPKSWNSGNYLPERGEGREARICKRNINWLPLSRPEGGTKPAAQEARGRRPCALVKNKGRSCAQEPTGPSRQARVAVSLSQNAR</sequence>
<dbReference type="AlphaFoldDB" id="A0A834BIE6"/>
<accession>A0A834BIE6</accession>
<feature type="region of interest" description="Disordered" evidence="1">
    <location>
        <begin position="83"/>
        <end position="136"/>
    </location>
</feature>
<feature type="region of interest" description="Disordered" evidence="1">
    <location>
        <begin position="20"/>
        <end position="68"/>
    </location>
</feature>
<evidence type="ECO:0000256" key="1">
    <source>
        <dbReference type="SAM" id="MobiDB-lite"/>
    </source>
</evidence>
<dbReference type="Proteomes" id="UP000664940">
    <property type="component" value="Unassembled WGS sequence"/>
</dbReference>
<evidence type="ECO:0000313" key="2">
    <source>
        <dbReference type="EMBL" id="KAF6130907.1"/>
    </source>
</evidence>
<comment type="caution">
    <text evidence="2">The sequence shown here is derived from an EMBL/GenBank/DDBJ whole genome shotgun (WGS) entry which is preliminary data.</text>
</comment>
<reference evidence="2 3" key="1">
    <citation type="journal article" date="2020" name="Nature">
        <title>Six reference-quality genomes reveal evolution of bat adaptations.</title>
        <authorList>
            <person name="Jebb D."/>
            <person name="Huang Z."/>
            <person name="Pippel M."/>
            <person name="Hughes G.M."/>
            <person name="Lavrichenko K."/>
            <person name="Devanna P."/>
            <person name="Winkler S."/>
            <person name="Jermiin L.S."/>
            <person name="Skirmuntt E.C."/>
            <person name="Katzourakis A."/>
            <person name="Burkitt-Gray L."/>
            <person name="Ray D.A."/>
            <person name="Sullivan K.A.M."/>
            <person name="Roscito J.G."/>
            <person name="Kirilenko B.M."/>
            <person name="Davalos L.M."/>
            <person name="Corthals A.P."/>
            <person name="Power M.L."/>
            <person name="Jones G."/>
            <person name="Ransome R.D."/>
            <person name="Dechmann D.K.N."/>
            <person name="Locatelli A.G."/>
            <person name="Puechmaille S.J."/>
            <person name="Fedrigo O."/>
            <person name="Jarvis E.D."/>
            <person name="Hiller M."/>
            <person name="Vernes S.C."/>
            <person name="Myers E.W."/>
            <person name="Teeling E.C."/>
        </authorList>
    </citation>
    <scope>NUCLEOTIDE SEQUENCE [LARGE SCALE GENOMIC DNA]</scope>
    <source>
        <strain evidence="2">Bat1K_MPI-CBG_1</strain>
    </source>
</reference>
<evidence type="ECO:0000313" key="3">
    <source>
        <dbReference type="Proteomes" id="UP000664940"/>
    </source>
</evidence>
<gene>
    <name evidence="2" type="ORF">HJG60_007858</name>
</gene>
<dbReference type="EMBL" id="JABVXQ010000001">
    <property type="protein sequence ID" value="KAF6130907.1"/>
    <property type="molecule type" value="Genomic_DNA"/>
</dbReference>